<evidence type="ECO:0000313" key="2">
    <source>
        <dbReference type="EMBL" id="VDO20192.1"/>
    </source>
</evidence>
<dbReference type="EMBL" id="UZAF01016099">
    <property type="protein sequence ID" value="VDO20192.1"/>
    <property type="molecule type" value="Genomic_DNA"/>
</dbReference>
<proteinExistence type="predicted"/>
<evidence type="ECO:0000313" key="3">
    <source>
        <dbReference type="Proteomes" id="UP000268014"/>
    </source>
</evidence>
<name>A0A0N4W0N6_HAEPC</name>
<accession>A0A0N4W0N6</accession>
<dbReference type="AlphaFoldDB" id="A0A0N4W0N6"/>
<gene>
    <name evidence="2" type="ORF">HPLM_LOCUS3126</name>
</gene>
<feature type="compositionally biased region" description="Low complexity" evidence="1">
    <location>
        <begin position="28"/>
        <end position="41"/>
    </location>
</feature>
<reference evidence="4" key="1">
    <citation type="submission" date="2017-02" db="UniProtKB">
        <authorList>
            <consortium name="WormBaseParasite"/>
        </authorList>
    </citation>
    <scope>IDENTIFICATION</scope>
</reference>
<reference evidence="2 3" key="2">
    <citation type="submission" date="2018-11" db="EMBL/GenBank/DDBJ databases">
        <authorList>
            <consortium name="Pathogen Informatics"/>
        </authorList>
    </citation>
    <scope>NUCLEOTIDE SEQUENCE [LARGE SCALE GENOMIC DNA]</scope>
    <source>
        <strain evidence="2 3">MHpl1</strain>
    </source>
</reference>
<dbReference type="WBParaSite" id="HPLM_0000313401-mRNA-1">
    <property type="protein sequence ID" value="HPLM_0000313401-mRNA-1"/>
    <property type="gene ID" value="HPLM_0000313401"/>
</dbReference>
<feature type="region of interest" description="Disordered" evidence="1">
    <location>
        <begin position="28"/>
        <end position="79"/>
    </location>
</feature>
<evidence type="ECO:0000256" key="1">
    <source>
        <dbReference type="SAM" id="MobiDB-lite"/>
    </source>
</evidence>
<protein>
    <submittedName>
        <fullName evidence="2 4">Uncharacterized protein</fullName>
    </submittedName>
</protein>
<dbReference type="Proteomes" id="UP000268014">
    <property type="component" value="Unassembled WGS sequence"/>
</dbReference>
<evidence type="ECO:0000313" key="4">
    <source>
        <dbReference type="WBParaSite" id="HPLM_0000313401-mRNA-1"/>
    </source>
</evidence>
<organism evidence="4">
    <name type="scientific">Haemonchus placei</name>
    <name type="common">Barber's pole worm</name>
    <dbReference type="NCBI Taxonomy" id="6290"/>
    <lineage>
        <taxon>Eukaryota</taxon>
        <taxon>Metazoa</taxon>
        <taxon>Ecdysozoa</taxon>
        <taxon>Nematoda</taxon>
        <taxon>Chromadorea</taxon>
        <taxon>Rhabditida</taxon>
        <taxon>Rhabditina</taxon>
        <taxon>Rhabditomorpha</taxon>
        <taxon>Strongyloidea</taxon>
        <taxon>Trichostrongylidae</taxon>
        <taxon>Haemonchus</taxon>
    </lineage>
</organism>
<keyword evidence="3" id="KW-1185">Reference proteome</keyword>
<sequence>MPAFKKRFCNQFPFIKLSGKLLWQADPPALQPALPTSTTTDGRTRTTNERGRRRQWGNSDDGGASVPGLQPSRPLADPLHLNSIPDPLVFNPSRSRTEYELLFTYRSQFFTALT</sequence>